<protein>
    <recommendedName>
        <fullName evidence="16">Peptidase metallopeptidase domain-containing protein</fullName>
    </recommendedName>
</protein>
<keyword evidence="3 10" id="KW-0479">Metal-binding</keyword>
<feature type="binding site" evidence="11">
    <location>
        <position position="180"/>
    </location>
    <ligand>
        <name>Ca(2+)</name>
        <dbReference type="ChEBI" id="CHEBI:29108"/>
        <label>2</label>
    </ligand>
</feature>
<feature type="binding site" evidence="10">
    <location>
        <position position="249"/>
    </location>
    <ligand>
        <name>Zn(2+)</name>
        <dbReference type="ChEBI" id="CHEBI:29105"/>
        <label>2</label>
        <note>catalytic</note>
    </ligand>
</feature>
<dbReference type="PROSITE" id="PS51642">
    <property type="entry name" value="HEMOPEXIN_2"/>
    <property type="match status" value="3"/>
</dbReference>
<evidence type="ECO:0000256" key="4">
    <source>
        <dbReference type="ARBA" id="ARBA00022737"/>
    </source>
</evidence>
<feature type="binding site" evidence="11">
    <location>
        <position position="221"/>
    </location>
    <ligand>
        <name>Ca(2+)</name>
        <dbReference type="ChEBI" id="CHEBI:29108"/>
        <label>1</label>
    </ligand>
</feature>
<dbReference type="CDD" id="cd00094">
    <property type="entry name" value="HX"/>
    <property type="match status" value="1"/>
</dbReference>
<feature type="binding site" evidence="11">
    <location>
        <position position="368"/>
    </location>
    <ligand>
        <name>Ca(2+)</name>
        <dbReference type="ChEBI" id="CHEBI:29108"/>
        <label>4</label>
    </ligand>
</feature>
<dbReference type="InterPro" id="IPR024079">
    <property type="entry name" value="MetalloPept_cat_dom_sf"/>
</dbReference>
<feature type="binding site" evidence="11">
    <location>
        <position position="324"/>
    </location>
    <ligand>
        <name>Ca(2+)</name>
        <dbReference type="ChEBI" id="CHEBI:29108"/>
        <label>5</label>
    </ligand>
</feature>
<dbReference type="CDD" id="cd04278">
    <property type="entry name" value="ZnMc_MMP"/>
    <property type="match status" value="1"/>
</dbReference>
<feature type="binding site" evidence="11">
    <location>
        <position position="212"/>
    </location>
    <ligand>
        <name>Ca(2+)</name>
        <dbReference type="ChEBI" id="CHEBI:29108"/>
        <label>2</label>
    </ligand>
</feature>
<dbReference type="SMART" id="SM00235">
    <property type="entry name" value="ZnMc"/>
    <property type="match status" value="1"/>
</dbReference>
<comment type="cofactor">
    <cofactor evidence="11">
        <name>Ca(2+)</name>
        <dbReference type="ChEBI" id="CHEBI:29108"/>
    </cofactor>
    <text evidence="11">Can bind about 5 Ca(2+) ions per subunit.</text>
</comment>
<feature type="binding site" evidence="11">
    <location>
        <position position="257"/>
    </location>
    <ligand>
        <name>Zn(2+)</name>
        <dbReference type="ChEBI" id="CHEBI:29105"/>
        <label>2</label>
        <note>catalytic</note>
    </ligand>
</feature>
<dbReference type="GO" id="GO:0004222">
    <property type="term" value="F:metalloendopeptidase activity"/>
    <property type="evidence" value="ECO:0007669"/>
    <property type="project" value="InterPro"/>
</dbReference>
<feature type="binding site" evidence="11">
    <location>
        <position position="147"/>
    </location>
    <ligand>
        <name>Ca(2+)</name>
        <dbReference type="ChEBI" id="CHEBI:29108"/>
        <label>1</label>
    </ligand>
</feature>
<dbReference type="EMBL" id="AMQN01004882">
    <property type="status" value="NOT_ANNOTATED_CDS"/>
    <property type="molecule type" value="Genomic_DNA"/>
</dbReference>
<dbReference type="SUPFAM" id="SSF50923">
    <property type="entry name" value="Hemopexin-like domain"/>
    <property type="match status" value="1"/>
</dbReference>
<feature type="domain" description="Peptidase metallopeptidase" evidence="16">
    <location>
        <begin position="127"/>
        <end position="284"/>
    </location>
</feature>
<dbReference type="OrthoDB" id="406838at2759"/>
<dbReference type="Proteomes" id="UP000014760">
    <property type="component" value="Unassembled WGS sequence"/>
</dbReference>
<dbReference type="InterPro" id="IPR018487">
    <property type="entry name" value="Hemopexin-like_repeat"/>
</dbReference>
<dbReference type="OMA" id="WTINEKK"/>
<feature type="binding site" evidence="11">
    <location>
        <position position="190"/>
    </location>
    <ligand>
        <name>Zn(2+)</name>
        <dbReference type="ChEBI" id="CHEBI:29105"/>
        <label>1</label>
    </ligand>
</feature>
<feature type="binding site" evidence="11">
    <location>
        <position position="322"/>
    </location>
    <ligand>
        <name>Ca(2+)</name>
        <dbReference type="ChEBI" id="CHEBI:29108"/>
        <label>4</label>
    </ligand>
</feature>
<dbReference type="InterPro" id="IPR000585">
    <property type="entry name" value="Hemopexin-like_dom"/>
</dbReference>
<keyword evidence="7" id="KW-0482">Metalloprotease</keyword>
<evidence type="ECO:0000256" key="7">
    <source>
        <dbReference type="ARBA" id="ARBA00023049"/>
    </source>
</evidence>
<name>R7V761_CAPTE</name>
<dbReference type="SUPFAM" id="SSF47090">
    <property type="entry name" value="PGBD-like"/>
    <property type="match status" value="1"/>
</dbReference>
<dbReference type="SUPFAM" id="SSF55486">
    <property type="entry name" value="Metalloproteases ('zincins'), catalytic domain"/>
    <property type="match status" value="1"/>
</dbReference>
<feature type="modified residue" description="Phosphotyrosine; by PKDCC" evidence="12">
    <location>
        <position position="403"/>
    </location>
</feature>
<feature type="binding site" evidence="11">
    <location>
        <position position="214"/>
    </location>
    <ligand>
        <name>Ca(2+)</name>
        <dbReference type="ChEBI" id="CHEBI:29108"/>
        <label>2</label>
    </ligand>
</feature>
<evidence type="ECO:0000256" key="13">
    <source>
        <dbReference type="PROSITE-ProRule" id="PRU01011"/>
    </source>
</evidence>
<feature type="binding site" evidence="10">
    <location>
        <position position="239"/>
    </location>
    <ligand>
        <name>Zn(2+)</name>
        <dbReference type="ChEBI" id="CHEBI:29105"/>
        <label>2</label>
        <note>catalytic</note>
    </ligand>
</feature>
<feature type="active site" evidence="9">
    <location>
        <position position="240"/>
    </location>
</feature>
<keyword evidence="11" id="KW-0106">Calcium</keyword>
<dbReference type="GO" id="GO:0008270">
    <property type="term" value="F:zinc ion binding"/>
    <property type="evidence" value="ECO:0007669"/>
    <property type="project" value="InterPro"/>
</dbReference>
<dbReference type="InterPro" id="IPR021190">
    <property type="entry name" value="Pept_M10A"/>
</dbReference>
<keyword evidence="4" id="KW-0677">Repeat</keyword>
<dbReference type="MEROPS" id="M10.010"/>
<dbReference type="InterPro" id="IPR001818">
    <property type="entry name" value="Pept_M10_metallopeptidase"/>
</dbReference>
<feature type="region of interest" description="Disordered" evidence="14">
    <location>
        <begin position="283"/>
        <end position="314"/>
    </location>
</feature>
<feature type="binding site" evidence="11">
    <location>
        <position position="221"/>
    </location>
    <ligand>
        <name>Ca(2+)</name>
        <dbReference type="ChEBI" id="CHEBI:29108"/>
        <label>3</label>
    </ligand>
</feature>
<feature type="binding site" description="in inhibited form" evidence="11">
    <location>
        <position position="103"/>
    </location>
    <ligand>
        <name>Zn(2+)</name>
        <dbReference type="ChEBI" id="CHEBI:29105"/>
        <label>2</label>
        <note>catalytic</note>
    </ligand>
</feature>
<evidence type="ECO:0000256" key="3">
    <source>
        <dbReference type="ARBA" id="ARBA00022723"/>
    </source>
</evidence>
<keyword evidence="5" id="KW-0378">Hydrolase</keyword>
<reference evidence="17 19" key="2">
    <citation type="journal article" date="2013" name="Nature">
        <title>Insights into bilaterian evolution from three spiralian genomes.</title>
        <authorList>
            <person name="Simakov O."/>
            <person name="Marletaz F."/>
            <person name="Cho S.J."/>
            <person name="Edsinger-Gonzales E."/>
            <person name="Havlak P."/>
            <person name="Hellsten U."/>
            <person name="Kuo D.H."/>
            <person name="Larsson T."/>
            <person name="Lv J."/>
            <person name="Arendt D."/>
            <person name="Savage R."/>
            <person name="Osoegawa K."/>
            <person name="de Jong P."/>
            <person name="Grimwood J."/>
            <person name="Chapman J.A."/>
            <person name="Shapiro H."/>
            <person name="Aerts A."/>
            <person name="Otillar R.P."/>
            <person name="Terry A.Y."/>
            <person name="Boore J.L."/>
            <person name="Grigoriev I.V."/>
            <person name="Lindberg D.R."/>
            <person name="Seaver E.C."/>
            <person name="Weisblat D.A."/>
            <person name="Putnam N.H."/>
            <person name="Rokhsar D.S."/>
        </authorList>
    </citation>
    <scope>NUCLEOTIDE SEQUENCE</scope>
    <source>
        <strain evidence="17 19">I ESC-2004</strain>
    </source>
</reference>
<dbReference type="EnsemblMetazoa" id="CapteT228569">
    <property type="protein sequence ID" value="CapteP228569"/>
    <property type="gene ID" value="CapteG228569"/>
</dbReference>
<dbReference type="HOGENOM" id="CLU_015489_8_3_1"/>
<feature type="compositionally biased region" description="Low complexity" evidence="14">
    <location>
        <begin position="298"/>
        <end position="313"/>
    </location>
</feature>
<reference evidence="19" key="1">
    <citation type="submission" date="2012-12" db="EMBL/GenBank/DDBJ databases">
        <authorList>
            <person name="Hellsten U."/>
            <person name="Grimwood J."/>
            <person name="Chapman J.A."/>
            <person name="Shapiro H."/>
            <person name="Aerts A."/>
            <person name="Otillar R.P."/>
            <person name="Terry A.Y."/>
            <person name="Boore J.L."/>
            <person name="Simakov O."/>
            <person name="Marletaz F."/>
            <person name="Cho S.-J."/>
            <person name="Edsinger-Gonzales E."/>
            <person name="Havlak P."/>
            <person name="Kuo D.-H."/>
            <person name="Larsson T."/>
            <person name="Lv J."/>
            <person name="Arendt D."/>
            <person name="Savage R."/>
            <person name="Osoegawa K."/>
            <person name="de Jong P."/>
            <person name="Lindberg D.R."/>
            <person name="Seaver E.C."/>
            <person name="Weisblat D.A."/>
            <person name="Putnam N.H."/>
            <person name="Grigoriev I.V."/>
            <person name="Rokhsar D.S."/>
        </authorList>
    </citation>
    <scope>NUCLEOTIDE SEQUENCE</scope>
    <source>
        <strain evidence="19">I ESC-2004</strain>
    </source>
</reference>
<dbReference type="SMART" id="SM00120">
    <property type="entry name" value="HX"/>
    <property type="match status" value="4"/>
</dbReference>
<dbReference type="EMBL" id="KB294622">
    <property type="protein sequence ID" value="ELU14292.1"/>
    <property type="molecule type" value="Genomic_DNA"/>
</dbReference>
<feature type="binding site" evidence="10">
    <location>
        <position position="243"/>
    </location>
    <ligand>
        <name>Zn(2+)</name>
        <dbReference type="ChEBI" id="CHEBI:29105"/>
        <label>2</label>
        <note>catalytic</note>
    </ligand>
</feature>
<keyword evidence="8" id="KW-0865">Zymogen</keyword>
<evidence type="ECO:0000256" key="11">
    <source>
        <dbReference type="PIRSR" id="PIRSR621190-2"/>
    </source>
</evidence>
<feature type="chain" id="PRO_5008788730" description="Peptidase metallopeptidase domain-containing protein" evidence="15">
    <location>
        <begin position="22"/>
        <end position="581"/>
    </location>
</feature>
<feature type="binding site" evidence="11">
    <location>
        <position position="466"/>
    </location>
    <ligand>
        <name>Ca(2+)</name>
        <dbReference type="ChEBI" id="CHEBI:29108"/>
        <label>4</label>
    </ligand>
</feature>
<keyword evidence="15" id="KW-0732">Signal</keyword>
<dbReference type="InterPro" id="IPR036375">
    <property type="entry name" value="Hemopexin-like_dom_sf"/>
</dbReference>
<evidence type="ECO:0000256" key="12">
    <source>
        <dbReference type="PIRSR" id="PIRSR621190-4"/>
    </source>
</evidence>
<feature type="binding site" evidence="11">
    <location>
        <position position="205"/>
    </location>
    <ligand>
        <name>Zn(2+)</name>
        <dbReference type="ChEBI" id="CHEBI:29105"/>
        <label>1</label>
    </ligand>
</feature>
<evidence type="ECO:0000256" key="2">
    <source>
        <dbReference type="ARBA" id="ARBA00022670"/>
    </source>
</evidence>
<comment type="similarity">
    <text evidence="1">Belongs to the peptidase M10A family.</text>
</comment>
<evidence type="ECO:0000256" key="1">
    <source>
        <dbReference type="ARBA" id="ARBA00010370"/>
    </source>
</evidence>
<feature type="repeat" description="Hemopexin" evidence="13">
    <location>
        <begin position="364"/>
        <end position="414"/>
    </location>
</feature>
<reference evidence="18" key="3">
    <citation type="submission" date="2015-06" db="UniProtKB">
        <authorList>
            <consortium name="EnsemblMetazoa"/>
        </authorList>
    </citation>
    <scope>IDENTIFICATION</scope>
</reference>
<evidence type="ECO:0000313" key="17">
    <source>
        <dbReference type="EMBL" id="ELU14292.1"/>
    </source>
</evidence>
<dbReference type="GO" id="GO:0006508">
    <property type="term" value="P:proteolysis"/>
    <property type="evidence" value="ECO:0007669"/>
    <property type="project" value="UniProtKB-KW"/>
</dbReference>
<keyword evidence="19" id="KW-1185">Reference proteome</keyword>
<evidence type="ECO:0000256" key="15">
    <source>
        <dbReference type="SAM" id="SignalP"/>
    </source>
</evidence>
<evidence type="ECO:0000313" key="18">
    <source>
        <dbReference type="EnsemblMetazoa" id="CapteP228569"/>
    </source>
</evidence>
<organism evidence="17">
    <name type="scientific">Capitella teleta</name>
    <name type="common">Polychaete worm</name>
    <dbReference type="NCBI Taxonomy" id="283909"/>
    <lineage>
        <taxon>Eukaryota</taxon>
        <taxon>Metazoa</taxon>
        <taxon>Spiralia</taxon>
        <taxon>Lophotrochozoa</taxon>
        <taxon>Annelida</taxon>
        <taxon>Polychaeta</taxon>
        <taxon>Sedentaria</taxon>
        <taxon>Scolecida</taxon>
        <taxon>Capitellidae</taxon>
        <taxon>Capitella</taxon>
    </lineage>
</organism>
<evidence type="ECO:0000256" key="8">
    <source>
        <dbReference type="ARBA" id="ARBA00023145"/>
    </source>
</evidence>
<dbReference type="PRINTS" id="PR00138">
    <property type="entry name" value="MATRIXIN"/>
</dbReference>
<gene>
    <name evidence="17" type="ORF">CAPTEDRAFT_228569</name>
</gene>
<dbReference type="Gene3D" id="3.40.390.10">
    <property type="entry name" value="Collagenase (Catalytic Domain)"/>
    <property type="match status" value="1"/>
</dbReference>
<keyword evidence="2" id="KW-0645">Protease</keyword>
<feature type="repeat" description="Hemopexin" evidence="13">
    <location>
        <begin position="462"/>
        <end position="509"/>
    </location>
</feature>
<dbReference type="InterPro" id="IPR006026">
    <property type="entry name" value="Peptidase_Metallo"/>
</dbReference>
<feature type="repeat" description="Hemopexin" evidence="13">
    <location>
        <begin position="415"/>
        <end position="461"/>
    </location>
</feature>
<dbReference type="AlphaFoldDB" id="R7V761"/>
<feature type="binding site" evidence="11">
    <location>
        <position position="219"/>
    </location>
    <ligand>
        <name>Ca(2+)</name>
        <dbReference type="ChEBI" id="CHEBI:29108"/>
        <label>1</label>
    </ligand>
</feature>
<dbReference type="Pfam" id="PF00045">
    <property type="entry name" value="Hemopexin"/>
    <property type="match status" value="3"/>
</dbReference>
<feature type="binding site" evidence="11">
    <location>
        <position position="198"/>
    </location>
    <ligand>
        <name>Ca(2+)</name>
        <dbReference type="ChEBI" id="CHEBI:29108"/>
        <label>3</label>
    </ligand>
</feature>
<feature type="signal peptide" evidence="15">
    <location>
        <begin position="1"/>
        <end position="21"/>
    </location>
</feature>
<feature type="binding site" evidence="11">
    <location>
        <position position="218"/>
    </location>
    <ligand>
        <name>Ca(2+)</name>
        <dbReference type="ChEBI" id="CHEBI:29108"/>
        <label>3</label>
    </ligand>
</feature>
<sequence length="581" mass="65116">MKHATWVLVAMATCCVTLVTAAAVPETAPSREEIEEFMTKYGYTDEVVDSEAGTSPSKVGALVAADPEEKFRQKIRLVQRMGGLEETGELNEETIKLFKTKRCGMVDYETGNMVNLAKRRRKRYALEGSRWADPERLTWKLSRGTNDMSSAELKSEIQRAFDVWAEYSSIEASETSSNPDINVAFYTGNHGDGYPFDGRGTTLAHAFFPRWGGDVHFDDDETFTRNSYSGTNFFQVAAHEIGHSLGLMHSSDQSSLMAAYYRGYQRNFKLGNDDIRGIQNLYPQKSVPAPTRSPASNTTPGKTTPRTTSGGTPDYCQNARFDTITIYDGDVYGFLGNLVYLLTTSGVAAGYPKSISSSIFKELPNNLDSSVYWEESTKGQARTYFFKGSQYWRYNSNGLANGYPRSISRGFPGVPNNLDASFVWSGNDVTYFIKDNQYYRYVRGSGVTSGYPRPLSLWAGLPSNIDAAFQYTNGRTYFFSGTTYYRFNDFNFRVDDSYPRNNNYWWYGCRSGNLVEGLSNDTEERLEEHLEENTDDDEFVEVPTHNVEMRGGYGLNSAPLKSSAVSVVVALLAIQRIVSAF</sequence>
<dbReference type="Gene3D" id="2.110.10.10">
    <property type="entry name" value="Hemopexin-like domain"/>
    <property type="match status" value="1"/>
</dbReference>
<evidence type="ECO:0000256" key="14">
    <source>
        <dbReference type="SAM" id="MobiDB-lite"/>
    </source>
</evidence>
<evidence type="ECO:0000256" key="5">
    <source>
        <dbReference type="ARBA" id="ARBA00022801"/>
    </source>
</evidence>
<feature type="binding site" evidence="11">
    <location>
        <position position="216"/>
    </location>
    <ligand>
        <name>Zn(2+)</name>
        <dbReference type="ChEBI" id="CHEBI:29105"/>
        <label>1</label>
    </ligand>
</feature>
<evidence type="ECO:0000256" key="10">
    <source>
        <dbReference type="PIRSR" id="PIRSR001191-2"/>
    </source>
</evidence>
<proteinExistence type="inferred from homology"/>
<feature type="binding site" evidence="11">
    <location>
        <position position="197"/>
    </location>
    <ligand>
        <name>Ca(2+)</name>
        <dbReference type="ChEBI" id="CHEBI:29108"/>
        <label>3</label>
    </ligand>
</feature>
<dbReference type="PANTHER" id="PTHR10201">
    <property type="entry name" value="MATRIX METALLOPROTEINASE"/>
    <property type="match status" value="1"/>
</dbReference>
<dbReference type="Pfam" id="PF00413">
    <property type="entry name" value="Peptidase_M10"/>
    <property type="match status" value="1"/>
</dbReference>
<dbReference type="GO" id="GO:0030574">
    <property type="term" value="P:collagen catabolic process"/>
    <property type="evidence" value="ECO:0007669"/>
    <property type="project" value="TreeGrafter"/>
</dbReference>
<dbReference type="FunCoup" id="R7V761">
    <property type="interactions" value="22"/>
</dbReference>
<accession>R7V761</accession>
<keyword evidence="6 10" id="KW-0862">Zinc</keyword>
<dbReference type="GO" id="GO:0031012">
    <property type="term" value="C:extracellular matrix"/>
    <property type="evidence" value="ECO:0007669"/>
    <property type="project" value="InterPro"/>
</dbReference>
<dbReference type="STRING" id="283909.R7V761"/>
<dbReference type="PIRSF" id="PIRSF001191">
    <property type="entry name" value="Peptidase_M10A_matrix"/>
    <property type="match status" value="1"/>
</dbReference>
<evidence type="ECO:0000256" key="9">
    <source>
        <dbReference type="PIRSR" id="PIRSR001191-1"/>
    </source>
</evidence>
<evidence type="ECO:0000256" key="6">
    <source>
        <dbReference type="ARBA" id="ARBA00022833"/>
    </source>
</evidence>
<dbReference type="InterPro" id="IPR033739">
    <property type="entry name" value="M10A_MMP"/>
</dbReference>
<dbReference type="PANTHER" id="PTHR10201:SF294">
    <property type="entry name" value="MATRIX METALLOPROTEINASE 16"/>
    <property type="match status" value="1"/>
</dbReference>
<dbReference type="GO" id="GO:0030198">
    <property type="term" value="P:extracellular matrix organization"/>
    <property type="evidence" value="ECO:0007669"/>
    <property type="project" value="TreeGrafter"/>
</dbReference>
<dbReference type="InterPro" id="IPR036365">
    <property type="entry name" value="PGBD-like_sf"/>
</dbReference>
<evidence type="ECO:0000313" key="19">
    <source>
        <dbReference type="Proteomes" id="UP000014760"/>
    </source>
</evidence>
<comment type="cofactor">
    <cofactor evidence="11">
        <name>Zn(2+)</name>
        <dbReference type="ChEBI" id="CHEBI:29105"/>
    </cofactor>
    <text evidence="11">Binds 2 Zn(2+) ions per subunit.</text>
</comment>
<dbReference type="GO" id="GO:0005615">
    <property type="term" value="C:extracellular space"/>
    <property type="evidence" value="ECO:0007669"/>
    <property type="project" value="TreeGrafter"/>
</dbReference>
<evidence type="ECO:0000259" key="16">
    <source>
        <dbReference type="SMART" id="SM00235"/>
    </source>
</evidence>
<feature type="binding site" evidence="11">
    <location>
        <position position="192"/>
    </location>
    <ligand>
        <name>Zn(2+)</name>
        <dbReference type="ChEBI" id="CHEBI:29105"/>
        <label>1</label>
    </ligand>
</feature>